<dbReference type="SFLD" id="SFLDS00019">
    <property type="entry name" value="Glutathione_Transferase_(cytos"/>
    <property type="match status" value="1"/>
</dbReference>
<evidence type="ECO:0000259" key="4">
    <source>
        <dbReference type="PROSITE" id="PS50404"/>
    </source>
</evidence>
<dbReference type="Gene3D" id="1.20.1050.10">
    <property type="match status" value="1"/>
</dbReference>
<dbReference type="GO" id="GO:0004364">
    <property type="term" value="F:glutathione transferase activity"/>
    <property type="evidence" value="ECO:0007669"/>
    <property type="project" value="UniProtKB-UniRule"/>
</dbReference>
<gene>
    <name evidence="6" type="ORF">PVL29_009041</name>
</gene>
<dbReference type="CDD" id="cd03058">
    <property type="entry name" value="GST_N_Tau"/>
    <property type="match status" value="1"/>
</dbReference>
<dbReference type="SFLD" id="SFLDG00358">
    <property type="entry name" value="Main_(cytGST)"/>
    <property type="match status" value="1"/>
</dbReference>
<dbReference type="InterPro" id="IPR004045">
    <property type="entry name" value="Glutathione_S-Trfase_N"/>
</dbReference>
<feature type="domain" description="GST N-terminal" evidence="4">
    <location>
        <begin position="8"/>
        <end position="87"/>
    </location>
</feature>
<keyword evidence="7" id="KW-1185">Reference proteome</keyword>
<dbReference type="FunFam" id="3.40.30.10:FF:000014">
    <property type="entry name" value="Tau class glutathione S-transferase"/>
    <property type="match status" value="1"/>
</dbReference>
<dbReference type="PANTHER" id="PTHR11260">
    <property type="entry name" value="GLUTATHIONE S-TRANSFERASE, GST, SUPERFAMILY, GST DOMAIN CONTAINING"/>
    <property type="match status" value="1"/>
</dbReference>
<dbReference type="InterPro" id="IPR045074">
    <property type="entry name" value="GST_C_Tau"/>
</dbReference>
<comment type="function">
    <text evidence="3">Is involved in the conjugation of reduced glutathione to a wide number of exogenous and endogenous hydrophobic electrophiles.</text>
</comment>
<dbReference type="EC" id="2.5.1.18" evidence="3"/>
<dbReference type="FunFam" id="1.20.1050.10:FF:000012">
    <property type="entry name" value="Tau class glutathione S-transferase"/>
    <property type="match status" value="1"/>
</dbReference>
<dbReference type="Gene3D" id="3.40.30.10">
    <property type="entry name" value="Glutaredoxin"/>
    <property type="match status" value="1"/>
</dbReference>
<evidence type="ECO:0000256" key="1">
    <source>
        <dbReference type="ARBA" id="ARBA00022679"/>
    </source>
</evidence>
<proteinExistence type="inferred from homology"/>
<evidence type="ECO:0000256" key="3">
    <source>
        <dbReference type="RuleBase" id="RU369102"/>
    </source>
</evidence>
<evidence type="ECO:0000259" key="5">
    <source>
        <dbReference type="PROSITE" id="PS50405"/>
    </source>
</evidence>
<reference evidence="6 7" key="1">
    <citation type="journal article" date="2023" name="BMC Biotechnol.">
        <title>Vitis rotundifolia cv Carlos genome sequencing.</title>
        <authorList>
            <person name="Huff M."/>
            <person name="Hulse-Kemp A."/>
            <person name="Scheffler B."/>
            <person name="Youngblood R."/>
            <person name="Simpson S."/>
            <person name="Babiker E."/>
            <person name="Staton M."/>
        </authorList>
    </citation>
    <scope>NUCLEOTIDE SEQUENCE [LARGE SCALE GENOMIC DNA]</scope>
    <source>
        <tissue evidence="6">Leaf</tissue>
    </source>
</reference>
<dbReference type="GO" id="GO:0005829">
    <property type="term" value="C:cytosol"/>
    <property type="evidence" value="ECO:0007669"/>
    <property type="project" value="UniProtKB-SubCell"/>
</dbReference>
<accession>A0AA39DX07</accession>
<dbReference type="PROSITE" id="PS50404">
    <property type="entry name" value="GST_NTER"/>
    <property type="match status" value="1"/>
</dbReference>
<dbReference type="Proteomes" id="UP001168098">
    <property type="component" value="Unassembled WGS sequence"/>
</dbReference>
<protein>
    <recommendedName>
        <fullName evidence="3">Glutathione S-transferase</fullName>
        <ecNumber evidence="3">2.5.1.18</ecNumber>
    </recommendedName>
</protein>
<dbReference type="InterPro" id="IPR036249">
    <property type="entry name" value="Thioredoxin-like_sf"/>
</dbReference>
<dbReference type="InterPro" id="IPR036282">
    <property type="entry name" value="Glutathione-S-Trfase_C_sf"/>
</dbReference>
<comment type="catalytic activity">
    <reaction evidence="2 3">
        <text>RX + glutathione = an S-substituted glutathione + a halide anion + H(+)</text>
        <dbReference type="Rhea" id="RHEA:16437"/>
        <dbReference type="ChEBI" id="CHEBI:15378"/>
        <dbReference type="ChEBI" id="CHEBI:16042"/>
        <dbReference type="ChEBI" id="CHEBI:17792"/>
        <dbReference type="ChEBI" id="CHEBI:57925"/>
        <dbReference type="ChEBI" id="CHEBI:90779"/>
        <dbReference type="EC" id="2.5.1.18"/>
    </reaction>
</comment>
<dbReference type="InterPro" id="IPR040079">
    <property type="entry name" value="Glutathione_S-Trfase"/>
</dbReference>
<comment type="subcellular location">
    <subcellularLocation>
        <location evidence="3">Cytoplasm</location>
        <location evidence="3">Cytosol</location>
    </subcellularLocation>
</comment>
<dbReference type="Pfam" id="PF13410">
    <property type="entry name" value="GST_C_2"/>
    <property type="match status" value="1"/>
</dbReference>
<evidence type="ECO:0000313" key="6">
    <source>
        <dbReference type="EMBL" id="KAJ9697102.1"/>
    </source>
</evidence>
<feature type="domain" description="GST C-terminal" evidence="5">
    <location>
        <begin position="92"/>
        <end position="228"/>
    </location>
</feature>
<dbReference type="Pfam" id="PF02798">
    <property type="entry name" value="GST_N"/>
    <property type="match status" value="1"/>
</dbReference>
<keyword evidence="3" id="KW-0963">Cytoplasm</keyword>
<dbReference type="AlphaFoldDB" id="A0AA39DX07"/>
<dbReference type="SFLD" id="SFLDG01152">
    <property type="entry name" value="Main.3:_Omega-_and_Tau-like"/>
    <property type="match status" value="1"/>
</dbReference>
<dbReference type="CDD" id="cd03185">
    <property type="entry name" value="GST_C_Tau"/>
    <property type="match status" value="1"/>
</dbReference>
<dbReference type="InterPro" id="IPR045073">
    <property type="entry name" value="Omega/Tau-like"/>
</dbReference>
<evidence type="ECO:0000313" key="7">
    <source>
        <dbReference type="Proteomes" id="UP001168098"/>
    </source>
</evidence>
<sequence length="228" mass="26288">MTSSTMEEEVKLLGAWPSPYSYRVLWALSLKDIKYEYVEEDLSNKSDLLLKYNPVYKKIPVLVHGGKPISESLVILEYMEETWPQNPLLPQDPYDRAMARFWAKFGEDKSPIFMAIFITVGEEQEKAAKEAKEQLTILEEQALGEKRFFGGDKIGLTDIVLGWLAGWLDVIEEAAGLKLLEAETFPRLHAWVQRFKEVPGIKEQLPDRDEMLVYYKQKREMLIASVTP</sequence>
<comment type="caution">
    <text evidence="6">The sequence shown here is derived from an EMBL/GenBank/DDBJ whole genome shotgun (WGS) entry which is preliminary data.</text>
</comment>
<organism evidence="6 7">
    <name type="scientific">Vitis rotundifolia</name>
    <name type="common">Muscadine grape</name>
    <dbReference type="NCBI Taxonomy" id="103349"/>
    <lineage>
        <taxon>Eukaryota</taxon>
        <taxon>Viridiplantae</taxon>
        <taxon>Streptophyta</taxon>
        <taxon>Embryophyta</taxon>
        <taxon>Tracheophyta</taxon>
        <taxon>Spermatophyta</taxon>
        <taxon>Magnoliopsida</taxon>
        <taxon>eudicotyledons</taxon>
        <taxon>Gunneridae</taxon>
        <taxon>Pentapetalae</taxon>
        <taxon>rosids</taxon>
        <taxon>Vitales</taxon>
        <taxon>Vitaceae</taxon>
        <taxon>Viteae</taxon>
        <taxon>Vitis</taxon>
    </lineage>
</organism>
<dbReference type="PANTHER" id="PTHR11260:SF775">
    <property type="entry name" value="GLUTATHIONE S-TRANSFERASE U10"/>
    <property type="match status" value="1"/>
</dbReference>
<comment type="similarity">
    <text evidence="3">Belongs to the GST superfamily.</text>
</comment>
<dbReference type="PROSITE" id="PS50405">
    <property type="entry name" value="GST_CTER"/>
    <property type="match status" value="1"/>
</dbReference>
<name>A0AA39DX07_VITRO</name>
<dbReference type="GO" id="GO:0006749">
    <property type="term" value="P:glutathione metabolic process"/>
    <property type="evidence" value="ECO:0007669"/>
    <property type="project" value="InterPro"/>
</dbReference>
<dbReference type="SUPFAM" id="SSF52833">
    <property type="entry name" value="Thioredoxin-like"/>
    <property type="match status" value="1"/>
</dbReference>
<keyword evidence="1 3" id="KW-0808">Transferase</keyword>
<dbReference type="EMBL" id="JARBHA010000007">
    <property type="protein sequence ID" value="KAJ9697102.1"/>
    <property type="molecule type" value="Genomic_DNA"/>
</dbReference>
<dbReference type="InterPro" id="IPR010987">
    <property type="entry name" value="Glutathione-S-Trfase_C-like"/>
</dbReference>
<dbReference type="SUPFAM" id="SSF47616">
    <property type="entry name" value="GST C-terminal domain-like"/>
    <property type="match status" value="1"/>
</dbReference>
<evidence type="ECO:0000256" key="2">
    <source>
        <dbReference type="ARBA" id="ARBA00047960"/>
    </source>
</evidence>